<dbReference type="AlphaFoldDB" id="A0A3N1H4C1"/>
<feature type="compositionally biased region" description="Polar residues" evidence="1">
    <location>
        <begin position="1"/>
        <end position="12"/>
    </location>
</feature>
<gene>
    <name evidence="2" type="ORF">EDD40_2646</name>
</gene>
<comment type="caution">
    <text evidence="2">The sequence shown here is derived from an EMBL/GenBank/DDBJ whole genome shotgun (WGS) entry which is preliminary data.</text>
</comment>
<name>A0A3N1H4C1_9PSEU</name>
<dbReference type="Proteomes" id="UP000268727">
    <property type="component" value="Unassembled WGS sequence"/>
</dbReference>
<protein>
    <submittedName>
        <fullName evidence="2">Uncharacterized protein</fullName>
    </submittedName>
</protein>
<feature type="region of interest" description="Disordered" evidence="1">
    <location>
        <begin position="1"/>
        <end position="56"/>
    </location>
</feature>
<reference evidence="2 3" key="1">
    <citation type="submission" date="2018-11" db="EMBL/GenBank/DDBJ databases">
        <title>Sequencing the genomes of 1000 actinobacteria strains.</title>
        <authorList>
            <person name="Klenk H.-P."/>
        </authorList>
    </citation>
    <scope>NUCLEOTIDE SEQUENCE [LARGE SCALE GENOMIC DNA]</scope>
    <source>
        <strain evidence="2 3">DSM 44231</strain>
    </source>
</reference>
<sequence>MCGSGSATQASRQAPRAASTPRSKPPWPVHNDPMTGPDPVAAGTAPAAVLVTGEGA</sequence>
<evidence type="ECO:0000256" key="1">
    <source>
        <dbReference type="SAM" id="MobiDB-lite"/>
    </source>
</evidence>
<dbReference type="EMBL" id="RJKM01000001">
    <property type="protein sequence ID" value="ROP37341.1"/>
    <property type="molecule type" value="Genomic_DNA"/>
</dbReference>
<evidence type="ECO:0000313" key="3">
    <source>
        <dbReference type="Proteomes" id="UP000268727"/>
    </source>
</evidence>
<proteinExistence type="predicted"/>
<keyword evidence="3" id="KW-1185">Reference proteome</keyword>
<organism evidence="2 3">
    <name type="scientific">Saccharothrix texasensis</name>
    <dbReference type="NCBI Taxonomy" id="103734"/>
    <lineage>
        <taxon>Bacteria</taxon>
        <taxon>Bacillati</taxon>
        <taxon>Actinomycetota</taxon>
        <taxon>Actinomycetes</taxon>
        <taxon>Pseudonocardiales</taxon>
        <taxon>Pseudonocardiaceae</taxon>
        <taxon>Saccharothrix</taxon>
    </lineage>
</organism>
<accession>A0A3N1H4C1</accession>
<evidence type="ECO:0000313" key="2">
    <source>
        <dbReference type="EMBL" id="ROP37341.1"/>
    </source>
</evidence>